<organism evidence="8 9">
    <name type="scientific">Anaerotruncus colihominis</name>
    <dbReference type="NCBI Taxonomy" id="169435"/>
    <lineage>
        <taxon>Bacteria</taxon>
        <taxon>Bacillati</taxon>
        <taxon>Bacillota</taxon>
        <taxon>Clostridia</taxon>
        <taxon>Eubacteriales</taxon>
        <taxon>Oscillospiraceae</taxon>
        <taxon>Anaerotruncus</taxon>
    </lineage>
</organism>
<dbReference type="GO" id="GO:0007165">
    <property type="term" value="P:signal transduction"/>
    <property type="evidence" value="ECO:0007669"/>
    <property type="project" value="TreeGrafter"/>
</dbReference>
<evidence type="ECO:0000256" key="4">
    <source>
        <dbReference type="ARBA" id="ARBA00022801"/>
    </source>
</evidence>
<dbReference type="Gene3D" id="3.40.190.80">
    <property type="match status" value="1"/>
</dbReference>
<dbReference type="PANTHER" id="PTHR20854:SF4">
    <property type="entry name" value="INOSITOL-1-MONOPHOSPHATASE-RELATED"/>
    <property type="match status" value="1"/>
</dbReference>
<dbReference type="GO" id="GO:0046854">
    <property type="term" value="P:phosphatidylinositol phosphate biosynthetic process"/>
    <property type="evidence" value="ECO:0007669"/>
    <property type="project" value="InterPro"/>
</dbReference>
<keyword evidence="3 6" id="KW-0479">Metal-binding</keyword>
<sequence length="261" mass="28402">MNILTESLVEETVQAVQEAGACLSDPAAVHSIRTKGETDYVTNVDLAVQELLRERLAALAPDVQFMGEEQDNTGLDWSRPCWILDPVDGTTNLIHNFRHSAISLALAEDGQTVFGVVYNPYTEECFTARRGGGAFQNGALIHVSDVSRLEDSLLSAGTVPGRRELADTAFRQMRALYDRCQDVRRTGCASLDLCWVACGRLDGYVELSLQPWDYAAGRLLVEEAGGRVTAPDGNPLSLRQGGPLLASNGRLHSALQTILKE</sequence>
<evidence type="ECO:0000256" key="7">
    <source>
        <dbReference type="RuleBase" id="RU364068"/>
    </source>
</evidence>
<dbReference type="PRINTS" id="PR01959">
    <property type="entry name" value="SBIMPHPHTASE"/>
</dbReference>
<dbReference type="Gene3D" id="3.30.540.10">
    <property type="entry name" value="Fructose-1,6-Bisphosphatase, subunit A, domain 1"/>
    <property type="match status" value="1"/>
</dbReference>
<comment type="catalytic activity">
    <reaction evidence="1 7">
        <text>a myo-inositol phosphate + H2O = myo-inositol + phosphate</text>
        <dbReference type="Rhea" id="RHEA:24056"/>
        <dbReference type="ChEBI" id="CHEBI:15377"/>
        <dbReference type="ChEBI" id="CHEBI:17268"/>
        <dbReference type="ChEBI" id="CHEBI:43474"/>
        <dbReference type="ChEBI" id="CHEBI:84139"/>
        <dbReference type="EC" id="3.1.3.25"/>
    </reaction>
</comment>
<evidence type="ECO:0000313" key="9">
    <source>
        <dbReference type="Proteomes" id="UP000260828"/>
    </source>
</evidence>
<reference evidence="8 9" key="1">
    <citation type="submission" date="2018-08" db="EMBL/GenBank/DDBJ databases">
        <title>A genome reference for cultivated species of the human gut microbiota.</title>
        <authorList>
            <person name="Zou Y."/>
            <person name="Xue W."/>
            <person name="Luo G."/>
        </authorList>
    </citation>
    <scope>NUCLEOTIDE SEQUENCE [LARGE SCALE GENOMIC DNA]</scope>
    <source>
        <strain evidence="8 9">TF05-12AC</strain>
    </source>
</reference>
<evidence type="ECO:0000256" key="2">
    <source>
        <dbReference type="ARBA" id="ARBA00001946"/>
    </source>
</evidence>
<dbReference type="Pfam" id="PF00459">
    <property type="entry name" value="Inositol_P"/>
    <property type="match status" value="1"/>
</dbReference>
<gene>
    <name evidence="8" type="ORF">DXC40_13490</name>
</gene>
<dbReference type="PANTHER" id="PTHR20854">
    <property type="entry name" value="INOSITOL MONOPHOSPHATASE"/>
    <property type="match status" value="1"/>
</dbReference>
<comment type="cofactor">
    <cofactor evidence="2 6 7">
        <name>Mg(2+)</name>
        <dbReference type="ChEBI" id="CHEBI:18420"/>
    </cofactor>
</comment>
<dbReference type="GO" id="GO:0008934">
    <property type="term" value="F:inositol monophosphate 1-phosphatase activity"/>
    <property type="evidence" value="ECO:0007669"/>
    <property type="project" value="InterPro"/>
</dbReference>
<keyword evidence="4 7" id="KW-0378">Hydrolase</keyword>
<dbReference type="EC" id="3.1.3.25" evidence="7"/>
<dbReference type="PROSITE" id="PS00630">
    <property type="entry name" value="IMP_2"/>
    <property type="match status" value="1"/>
</dbReference>
<dbReference type="InterPro" id="IPR020550">
    <property type="entry name" value="Inositol_monophosphatase_CS"/>
</dbReference>
<dbReference type="GO" id="GO:0046872">
    <property type="term" value="F:metal ion binding"/>
    <property type="evidence" value="ECO:0007669"/>
    <property type="project" value="UniProtKB-KW"/>
</dbReference>
<dbReference type="InterPro" id="IPR000760">
    <property type="entry name" value="Inositol_monophosphatase-like"/>
</dbReference>
<evidence type="ECO:0000313" key="8">
    <source>
        <dbReference type="EMBL" id="RGE66295.1"/>
    </source>
</evidence>
<comment type="similarity">
    <text evidence="7">Belongs to the inositol monophosphatase superfamily.</text>
</comment>
<dbReference type="AlphaFoldDB" id="A0A3E3IGU3"/>
<protein>
    <recommendedName>
        <fullName evidence="7">Inositol-1-monophosphatase</fullName>
        <ecNumber evidence="7">3.1.3.25</ecNumber>
    </recommendedName>
</protein>
<dbReference type="InterPro" id="IPR033942">
    <property type="entry name" value="IMPase"/>
</dbReference>
<feature type="binding site" evidence="6">
    <location>
        <position position="68"/>
    </location>
    <ligand>
        <name>Mg(2+)</name>
        <dbReference type="ChEBI" id="CHEBI:18420"/>
        <label>1</label>
        <note>catalytic</note>
    </ligand>
</feature>
<accession>A0A3E3IGU3</accession>
<keyword evidence="5 6" id="KW-0460">Magnesium</keyword>
<evidence type="ECO:0000256" key="5">
    <source>
        <dbReference type="ARBA" id="ARBA00022842"/>
    </source>
</evidence>
<evidence type="ECO:0000256" key="6">
    <source>
        <dbReference type="PIRSR" id="PIRSR600760-2"/>
    </source>
</evidence>
<dbReference type="EMBL" id="QVME01000008">
    <property type="protein sequence ID" value="RGE66295.1"/>
    <property type="molecule type" value="Genomic_DNA"/>
</dbReference>
<dbReference type="Proteomes" id="UP000260828">
    <property type="component" value="Unassembled WGS sequence"/>
</dbReference>
<dbReference type="GO" id="GO:0006020">
    <property type="term" value="P:inositol metabolic process"/>
    <property type="evidence" value="ECO:0007669"/>
    <property type="project" value="TreeGrafter"/>
</dbReference>
<evidence type="ECO:0000256" key="1">
    <source>
        <dbReference type="ARBA" id="ARBA00001033"/>
    </source>
</evidence>
<dbReference type="SUPFAM" id="SSF56655">
    <property type="entry name" value="Carbohydrate phosphatase"/>
    <property type="match status" value="1"/>
</dbReference>
<dbReference type="CDD" id="cd01639">
    <property type="entry name" value="IMPase"/>
    <property type="match status" value="1"/>
</dbReference>
<dbReference type="PRINTS" id="PR00377">
    <property type="entry name" value="IMPHPHTASES"/>
</dbReference>
<proteinExistence type="inferred from homology"/>
<evidence type="ECO:0000256" key="3">
    <source>
        <dbReference type="ARBA" id="ARBA00022723"/>
    </source>
</evidence>
<feature type="binding site" evidence="6">
    <location>
        <position position="213"/>
    </location>
    <ligand>
        <name>Mg(2+)</name>
        <dbReference type="ChEBI" id="CHEBI:18420"/>
        <label>1</label>
        <note>catalytic</note>
    </ligand>
</feature>
<name>A0A3E3IGU3_9FIRM</name>
<dbReference type="RefSeq" id="WP_117546766.1">
    <property type="nucleotide sequence ID" value="NZ_QVME01000008.1"/>
</dbReference>
<comment type="caution">
    <text evidence="8">The sequence shown here is derived from an EMBL/GenBank/DDBJ whole genome shotgun (WGS) entry which is preliminary data.</text>
</comment>
<dbReference type="InterPro" id="IPR022337">
    <property type="entry name" value="Inositol_monophosphatase_SuhB"/>
</dbReference>
<feature type="binding site" evidence="6">
    <location>
        <position position="88"/>
    </location>
    <ligand>
        <name>Mg(2+)</name>
        <dbReference type="ChEBI" id="CHEBI:18420"/>
        <label>1</label>
        <note>catalytic</note>
    </ligand>
</feature>
<feature type="binding site" evidence="6">
    <location>
        <position position="85"/>
    </location>
    <ligand>
        <name>Mg(2+)</name>
        <dbReference type="ChEBI" id="CHEBI:18420"/>
        <label>1</label>
        <note>catalytic</note>
    </ligand>
</feature>